<accession>A0ABM5J3J4</accession>
<reference evidence="2" key="2">
    <citation type="submission" date="2025-05" db="UniProtKB">
        <authorList>
            <consortium name="EnsemblMetazoa"/>
        </authorList>
    </citation>
    <scope>IDENTIFICATION</scope>
</reference>
<evidence type="ECO:0000313" key="2">
    <source>
        <dbReference type="EnsemblMetazoa" id="XP_044313389.1"/>
    </source>
</evidence>
<name>A0ABM5J3J4_DRORH</name>
<protein>
    <submittedName>
        <fullName evidence="2">Uncharacterized protein</fullName>
    </submittedName>
</protein>
<organism evidence="2 3">
    <name type="scientific">Drosophila rhopaloa</name>
    <name type="common">Fruit fly</name>
    <dbReference type="NCBI Taxonomy" id="1041015"/>
    <lineage>
        <taxon>Eukaryota</taxon>
        <taxon>Metazoa</taxon>
        <taxon>Ecdysozoa</taxon>
        <taxon>Arthropoda</taxon>
        <taxon>Hexapoda</taxon>
        <taxon>Insecta</taxon>
        <taxon>Pterygota</taxon>
        <taxon>Neoptera</taxon>
        <taxon>Endopterygota</taxon>
        <taxon>Diptera</taxon>
        <taxon>Brachycera</taxon>
        <taxon>Muscomorpha</taxon>
        <taxon>Ephydroidea</taxon>
        <taxon>Drosophilidae</taxon>
        <taxon>Drosophila</taxon>
        <taxon>Sophophora</taxon>
    </lineage>
</organism>
<proteinExistence type="predicted"/>
<dbReference type="RefSeq" id="XP_044313389.1">
    <property type="nucleotide sequence ID" value="XM_044457454.1"/>
</dbReference>
<feature type="compositionally biased region" description="Polar residues" evidence="1">
    <location>
        <begin position="406"/>
        <end position="419"/>
    </location>
</feature>
<evidence type="ECO:0000256" key="1">
    <source>
        <dbReference type="SAM" id="MobiDB-lite"/>
    </source>
</evidence>
<evidence type="ECO:0000313" key="3">
    <source>
        <dbReference type="Proteomes" id="UP001652680"/>
    </source>
</evidence>
<sequence length="427" mass="46966">MATRRNHWEHWGSVPGEIRMQFQTVPCAGSTLTKYCLCFLLRSFNLCCLFHAFHVAVAYHRRSQAKRLPEVNSKIGLLLQTPCGLRTGISGQARPTPRPAPCNLCPAGWQARSRVQQTSQLLGQDSDFGQNRRRSVAGSAIPAARSERIPGLGPQVIHLQPIRILLRLRKDGLVHSGFFAGTKARLLPVRGESLSSEVAFDFDALAPQLVHRERPAAAPAAGVRASSHARFGDLGTGPSVRHATGTTDPPCYAGLGPSSQVPEHLCPRALVLPLQELRKTKSSTELRSSSPSKNTPHRTIRTFWLPKSCPTLAYICGSWRQSTARRSSMCWLCVPAAFRQASRVHDWCAVFHLRQLVHRRANPFEVHLRGGSWSILVSVLSVSRRWACGVLDNPIEMRGTPPPAAPSSSKYHVASSSPAKGTFDRRS</sequence>
<keyword evidence="3" id="KW-1185">Reference proteome</keyword>
<reference evidence="3" key="1">
    <citation type="journal article" date="2021" name="Elife">
        <title>Highly contiguous assemblies of 101 drosophilid genomes.</title>
        <authorList>
            <person name="Kim B.Y."/>
            <person name="Wang J.R."/>
            <person name="Miller D.E."/>
            <person name="Barmina O."/>
            <person name="Delaney E."/>
            <person name="Thompson A."/>
            <person name="Comeault A.A."/>
            <person name="Peede D."/>
            <person name="D'Agostino E.R."/>
            <person name="Pelaez J."/>
            <person name="Aguilar J.M."/>
            <person name="Haji D."/>
            <person name="Matsunaga T."/>
            <person name="Armstrong E.E."/>
            <person name="Zych M."/>
            <person name="Ogawa Y."/>
            <person name="Stamenkovic-Radak M."/>
            <person name="Jelic M."/>
            <person name="Veselinovic M.S."/>
            <person name="Tanaskovic M."/>
            <person name="Eric P."/>
            <person name="Gao J.J."/>
            <person name="Katoh T.K."/>
            <person name="Toda M.J."/>
            <person name="Watabe H."/>
            <person name="Watada M."/>
            <person name="Davis J.S."/>
            <person name="Moyle L.C."/>
            <person name="Manoli G."/>
            <person name="Bertolini E."/>
            <person name="Kostal V."/>
            <person name="Hawley R.S."/>
            <person name="Takahashi A."/>
            <person name="Jones C.D."/>
            <person name="Price D.K."/>
            <person name="Whiteman N."/>
            <person name="Kopp A."/>
            <person name="Matute D.R."/>
            <person name="Petrov D.A."/>
        </authorList>
    </citation>
    <scope>NUCLEOTIDE SEQUENCE [LARGE SCALE GENOMIC DNA]</scope>
</reference>
<dbReference type="EnsemblMetazoa" id="XM_044457454.1">
    <property type="protein sequence ID" value="XP_044313389.1"/>
    <property type="gene ID" value="LOC123037335"/>
</dbReference>
<dbReference type="GeneID" id="123037335"/>
<dbReference type="Proteomes" id="UP001652680">
    <property type="component" value="Unassembled WGS sequence"/>
</dbReference>
<feature type="region of interest" description="Disordered" evidence="1">
    <location>
        <begin position="398"/>
        <end position="427"/>
    </location>
</feature>